<feature type="compositionally biased region" description="Low complexity" evidence="1">
    <location>
        <begin position="335"/>
        <end position="366"/>
    </location>
</feature>
<feature type="domain" description="Putative auto-transporter adhesin head GIN" evidence="3">
    <location>
        <begin position="42"/>
        <end position="227"/>
    </location>
</feature>
<dbReference type="Pfam" id="PF10988">
    <property type="entry name" value="DUF2807"/>
    <property type="match status" value="1"/>
</dbReference>
<evidence type="ECO:0000256" key="1">
    <source>
        <dbReference type="SAM" id="MobiDB-lite"/>
    </source>
</evidence>
<feature type="compositionally biased region" description="Low complexity" evidence="1">
    <location>
        <begin position="442"/>
        <end position="460"/>
    </location>
</feature>
<feature type="region of interest" description="Disordered" evidence="1">
    <location>
        <begin position="442"/>
        <end position="477"/>
    </location>
</feature>
<dbReference type="Gene3D" id="2.160.20.120">
    <property type="match status" value="1"/>
</dbReference>
<dbReference type="EMBL" id="GDKF01007472">
    <property type="protein sequence ID" value="JAT71150.1"/>
    <property type="molecule type" value="Transcribed_RNA"/>
</dbReference>
<dbReference type="InterPro" id="IPR021255">
    <property type="entry name" value="DUF2807"/>
</dbReference>
<dbReference type="AlphaFoldDB" id="A0A1D1ZW17"/>
<evidence type="ECO:0000256" key="2">
    <source>
        <dbReference type="SAM" id="SignalP"/>
    </source>
</evidence>
<feature type="compositionally biased region" description="Polar residues" evidence="1">
    <location>
        <begin position="324"/>
        <end position="334"/>
    </location>
</feature>
<feature type="signal peptide" evidence="2">
    <location>
        <begin position="1"/>
        <end position="21"/>
    </location>
</feature>
<organism evidence="4">
    <name type="scientific">Auxenochlorella protothecoides</name>
    <name type="common">Green microalga</name>
    <name type="synonym">Chlorella protothecoides</name>
    <dbReference type="NCBI Taxonomy" id="3075"/>
    <lineage>
        <taxon>Eukaryota</taxon>
        <taxon>Viridiplantae</taxon>
        <taxon>Chlorophyta</taxon>
        <taxon>core chlorophytes</taxon>
        <taxon>Trebouxiophyceae</taxon>
        <taxon>Chlorellales</taxon>
        <taxon>Chlorellaceae</taxon>
        <taxon>Auxenochlorella</taxon>
    </lineage>
</organism>
<gene>
    <name evidence="4" type="ORF">g.3170</name>
</gene>
<feature type="region of interest" description="Disordered" evidence="1">
    <location>
        <begin position="323"/>
        <end position="369"/>
    </location>
</feature>
<evidence type="ECO:0000259" key="3">
    <source>
        <dbReference type="Pfam" id="PF10988"/>
    </source>
</evidence>
<accession>A0A1D1ZW17</accession>
<protein>
    <recommendedName>
        <fullName evidence="3">Putative auto-transporter adhesin head GIN domain-containing protein</fullName>
    </recommendedName>
</protein>
<reference evidence="4" key="1">
    <citation type="submission" date="2015-08" db="EMBL/GenBank/DDBJ databases">
        <authorList>
            <person name="Babu N.S."/>
            <person name="Beckwith C.J."/>
            <person name="Beseler K.G."/>
            <person name="Brison A."/>
            <person name="Carone J.V."/>
            <person name="Caskin T.P."/>
            <person name="Diamond M."/>
            <person name="Durham M.E."/>
            <person name="Foxe J.M."/>
            <person name="Go M."/>
            <person name="Henderson B.A."/>
            <person name="Jones I.B."/>
            <person name="McGettigan J.A."/>
            <person name="Micheletti S.J."/>
            <person name="Nasrallah M.E."/>
            <person name="Ortiz D."/>
            <person name="Piller C.R."/>
            <person name="Privatt S.R."/>
            <person name="Schneider S.L."/>
            <person name="Sharp S."/>
            <person name="Smith T.C."/>
            <person name="Stanton J.D."/>
            <person name="Ullery H.E."/>
            <person name="Wilson R.J."/>
            <person name="Serrano M.G."/>
            <person name="Buck G."/>
            <person name="Lee V."/>
            <person name="Wang Y."/>
            <person name="Carvalho R."/>
            <person name="Voegtly L."/>
            <person name="Shi R."/>
            <person name="Duckworth R."/>
            <person name="Johnson A."/>
            <person name="Loviza R."/>
            <person name="Walstead R."/>
            <person name="Shah Z."/>
            <person name="Kiflezghi M."/>
            <person name="Wade K."/>
            <person name="Ball S.L."/>
            <person name="Bradley K.W."/>
            <person name="Asai D.J."/>
            <person name="Bowman C.A."/>
            <person name="Russell D.A."/>
            <person name="Pope W.H."/>
            <person name="Jacobs-Sera D."/>
            <person name="Hendrix R.W."/>
            <person name="Hatfull G.F."/>
        </authorList>
    </citation>
    <scope>NUCLEOTIDE SEQUENCE</scope>
</reference>
<proteinExistence type="predicted"/>
<sequence length="513" mass="49013">MMPRGVTSLLLGCAVLAVVAGQAVPTSEAGTPVTKTIPLTAFSNISICTPLNTLVLPGPAGQYGIVLSGEPEVLAEIDASVTGQVLSIVLNGPIDTSQEVKVTVMLPADALSAVEHYAPGADVVIARGFQATDFSAKSAFGAGELYIQGLTATNVHLDVAGLGNVVLEGTYTNVAATSSGTGSLYIVGVSTQVSLQLSGLSKAYVIPSGPTASITGSASGINNVYYTTGTCDVASQFAFLGGCQLQASILVPPPTGVWTCGLVTSGAFQCATTGSTYSTSATGATAVSGAVGSQVLTGTTAGTGGLPPSSYSFAVPAAEGGAQQAGSVTPTGSNAASSVAGSGPVSAVSVAGPGSATTSTTQDGVTTTGGTGLAGFSPAAGRLGLEAGGVVPVAPLQAQDNGYSFSAPGAQQAGAVTPTGTNAASSVVGTGSVSAVASATPAGASTSTTQGGQTTSMQTGGAAGGSPQTPGAAALAPAPEAEAEAYVARVSAAGAGSATSQACDSEGVAMELP</sequence>
<evidence type="ECO:0000313" key="4">
    <source>
        <dbReference type="EMBL" id="JAT71150.1"/>
    </source>
</evidence>
<keyword evidence="2" id="KW-0732">Signal</keyword>
<feature type="chain" id="PRO_5008901257" description="Putative auto-transporter adhesin head GIN domain-containing protein" evidence="2">
    <location>
        <begin position="22"/>
        <end position="513"/>
    </location>
</feature>
<name>A0A1D1ZW17_AUXPR</name>